<evidence type="ECO:0000256" key="2">
    <source>
        <dbReference type="ARBA" id="ARBA00004286"/>
    </source>
</evidence>
<name>A0A0J8BDX6_BETVV</name>
<dbReference type="OrthoDB" id="842664at2759"/>
<evidence type="ECO:0000256" key="1">
    <source>
        <dbReference type="ARBA" id="ARBA00004123"/>
    </source>
</evidence>
<evidence type="ECO:0000256" key="8">
    <source>
        <dbReference type="ARBA" id="ARBA00023269"/>
    </source>
</evidence>
<organism evidence="11 12">
    <name type="scientific">Beta vulgaris subsp. vulgaris</name>
    <name type="common">Beet</name>
    <dbReference type="NCBI Taxonomy" id="3555"/>
    <lineage>
        <taxon>Eukaryota</taxon>
        <taxon>Viridiplantae</taxon>
        <taxon>Streptophyta</taxon>
        <taxon>Embryophyta</taxon>
        <taxon>Tracheophyta</taxon>
        <taxon>Spermatophyta</taxon>
        <taxon>Magnoliopsida</taxon>
        <taxon>eudicotyledons</taxon>
        <taxon>Gunneridae</taxon>
        <taxon>Pentapetalae</taxon>
        <taxon>Caryophyllales</taxon>
        <taxon>Chenopodiaceae</taxon>
        <taxon>Betoideae</taxon>
        <taxon>Beta</taxon>
    </lineage>
</organism>
<evidence type="ECO:0000313" key="11">
    <source>
        <dbReference type="EMBL" id="KMS98167.1"/>
    </source>
</evidence>
<protein>
    <recommendedName>
        <fullName evidence="10">Core Histone H2A/H2B/H3 domain-containing protein</fullName>
    </recommendedName>
</protein>
<evidence type="ECO:0000256" key="9">
    <source>
        <dbReference type="SAM" id="MobiDB-lite"/>
    </source>
</evidence>
<dbReference type="PRINTS" id="PR00622">
    <property type="entry name" value="HISTONEH3"/>
</dbReference>
<feature type="compositionally biased region" description="Low complexity" evidence="9">
    <location>
        <begin position="21"/>
        <end position="36"/>
    </location>
</feature>
<keyword evidence="4" id="KW-0158">Chromosome</keyword>
<dbReference type="SUPFAM" id="SSF47113">
    <property type="entry name" value="Histone-fold"/>
    <property type="match status" value="1"/>
</dbReference>
<proteinExistence type="inferred from homology"/>
<dbReference type="GO" id="GO:0046982">
    <property type="term" value="F:protein heterodimerization activity"/>
    <property type="evidence" value="ECO:0007669"/>
    <property type="project" value="InterPro"/>
</dbReference>
<dbReference type="GO" id="GO:0000786">
    <property type="term" value="C:nucleosome"/>
    <property type="evidence" value="ECO:0007669"/>
    <property type="project" value="UniProtKB-KW"/>
</dbReference>
<keyword evidence="7" id="KW-0539">Nucleus</keyword>
<feature type="domain" description="Core Histone H2A/H2B/H3" evidence="10">
    <location>
        <begin position="59"/>
        <end position="147"/>
    </location>
</feature>
<dbReference type="GO" id="GO:0030527">
    <property type="term" value="F:structural constituent of chromatin"/>
    <property type="evidence" value="ECO:0007669"/>
    <property type="project" value="InterPro"/>
</dbReference>
<dbReference type="eggNOG" id="KOG1745">
    <property type="taxonomic scope" value="Eukaryota"/>
</dbReference>
<dbReference type="Proteomes" id="UP000035740">
    <property type="component" value="Unassembled WGS sequence"/>
</dbReference>
<dbReference type="PANTHER" id="PTHR11426">
    <property type="entry name" value="HISTONE H3"/>
    <property type="match status" value="1"/>
</dbReference>
<evidence type="ECO:0000259" key="10">
    <source>
        <dbReference type="Pfam" id="PF00125"/>
    </source>
</evidence>
<reference evidence="11 12" key="1">
    <citation type="journal article" date="2014" name="Nature">
        <title>The genome of the recently domesticated crop plant sugar beet (Beta vulgaris).</title>
        <authorList>
            <person name="Dohm J.C."/>
            <person name="Minoche A.E."/>
            <person name="Holtgrawe D."/>
            <person name="Capella-Gutierrez S."/>
            <person name="Zakrzewski F."/>
            <person name="Tafer H."/>
            <person name="Rupp O."/>
            <person name="Sorensen T.R."/>
            <person name="Stracke R."/>
            <person name="Reinhardt R."/>
            <person name="Goesmann A."/>
            <person name="Kraft T."/>
            <person name="Schulz B."/>
            <person name="Stadler P.F."/>
            <person name="Schmidt T."/>
            <person name="Gabaldon T."/>
            <person name="Lehrach H."/>
            <person name="Weisshaar B."/>
            <person name="Himmelbauer H."/>
        </authorList>
    </citation>
    <scope>NUCLEOTIDE SEQUENCE [LARGE SCALE GENOMIC DNA]</scope>
    <source>
        <tissue evidence="11">Taproot</tissue>
    </source>
</reference>
<accession>A0A0J8BDX6</accession>
<dbReference type="Gramene" id="KMS98167">
    <property type="protein sequence ID" value="KMS98167"/>
    <property type="gene ID" value="BVRB_4g094950"/>
</dbReference>
<keyword evidence="8" id="KW-0544">Nucleosome core</keyword>
<keyword evidence="12" id="KW-1185">Reference proteome</keyword>
<dbReference type="CDD" id="cd22911">
    <property type="entry name" value="HFD_H3"/>
    <property type="match status" value="1"/>
</dbReference>
<dbReference type="SMART" id="SM00428">
    <property type="entry name" value="H3"/>
    <property type="match status" value="1"/>
</dbReference>
<evidence type="ECO:0000256" key="3">
    <source>
        <dbReference type="ARBA" id="ARBA00010343"/>
    </source>
</evidence>
<evidence type="ECO:0000256" key="6">
    <source>
        <dbReference type="ARBA" id="ARBA00023125"/>
    </source>
</evidence>
<dbReference type="InterPro" id="IPR009072">
    <property type="entry name" value="Histone-fold"/>
</dbReference>
<comment type="similarity">
    <text evidence="3">Belongs to the histone H3 family.</text>
</comment>
<dbReference type="InterPro" id="IPR007125">
    <property type="entry name" value="H2A/H2B/H3"/>
</dbReference>
<dbReference type="Gene3D" id="1.10.20.10">
    <property type="entry name" value="Histone, subunit A"/>
    <property type="match status" value="1"/>
</dbReference>
<sequence length="154" mass="17599">MRVKHTAARKSTTNGPRSKAQKSPRSLQSPQSPSSSSKRKSLRNTDATPQKKKAYRRKPGTVALWEIRKFQKSFKPLIPAAPFIRTVREITHQFAPYVGRWQAEALMALQEAAENFIVRLFEDGMLCAIHAKRVTLMKKDLELARRIGGRERGW</sequence>
<dbReference type="AlphaFoldDB" id="A0A0J8BDX6"/>
<evidence type="ECO:0000256" key="4">
    <source>
        <dbReference type="ARBA" id="ARBA00022454"/>
    </source>
</evidence>
<evidence type="ECO:0000256" key="5">
    <source>
        <dbReference type="ARBA" id="ARBA00022990"/>
    </source>
</evidence>
<evidence type="ECO:0000256" key="7">
    <source>
        <dbReference type="ARBA" id="ARBA00023242"/>
    </source>
</evidence>
<evidence type="ECO:0000313" key="12">
    <source>
        <dbReference type="Proteomes" id="UP000035740"/>
    </source>
</evidence>
<dbReference type="Pfam" id="PF00125">
    <property type="entry name" value="Histone"/>
    <property type="match status" value="1"/>
</dbReference>
<comment type="subcellular location">
    <subcellularLocation>
        <location evidence="2">Chromosome</location>
    </subcellularLocation>
    <subcellularLocation>
        <location evidence="1">Nucleus</location>
    </subcellularLocation>
</comment>
<dbReference type="InterPro" id="IPR000164">
    <property type="entry name" value="Histone_H3/CENP-A"/>
</dbReference>
<keyword evidence="5" id="KW-0007">Acetylation</keyword>
<keyword evidence="6" id="KW-0238">DNA-binding</keyword>
<dbReference type="EMBL" id="KQ090265">
    <property type="protein sequence ID" value="KMS98167.1"/>
    <property type="molecule type" value="Genomic_DNA"/>
</dbReference>
<feature type="region of interest" description="Disordered" evidence="9">
    <location>
        <begin position="1"/>
        <end position="58"/>
    </location>
</feature>
<dbReference type="OMA" id="TNGPRSK"/>
<dbReference type="GO" id="GO:0005634">
    <property type="term" value="C:nucleus"/>
    <property type="evidence" value="ECO:0007669"/>
    <property type="project" value="UniProtKB-SubCell"/>
</dbReference>
<gene>
    <name evidence="11" type="ORF">BVRB_4g094950</name>
</gene>
<dbReference type="GO" id="GO:0003677">
    <property type="term" value="F:DNA binding"/>
    <property type="evidence" value="ECO:0007669"/>
    <property type="project" value="UniProtKB-KW"/>
</dbReference>
<dbReference type="FunFam" id="1.10.20.10:FF:000085">
    <property type="entry name" value="Histone H3.2"/>
    <property type="match status" value="1"/>
</dbReference>